<evidence type="ECO:0008006" key="2">
    <source>
        <dbReference type="Google" id="ProtNLM"/>
    </source>
</evidence>
<proteinExistence type="predicted"/>
<accession>A0A0H5R7T0</accession>
<reference evidence="1" key="1">
    <citation type="submission" date="2015-04" db="EMBL/GenBank/DDBJ databases">
        <title>The genome sequence of the plant pathogenic Rhizarian Plasmodiophora brassicae reveals insights in its biotrophic life cycle and the origin of chitin synthesis.</title>
        <authorList>
            <person name="Schwelm A."/>
            <person name="Fogelqvist J."/>
            <person name="Knaust A."/>
            <person name="Julke S."/>
            <person name="Lilja T."/>
            <person name="Dhandapani V."/>
            <person name="Bonilla-Rosso G."/>
            <person name="Karlsson M."/>
            <person name="Shevchenko A."/>
            <person name="Choi S.R."/>
            <person name="Kim H.G."/>
            <person name="Park J.Y."/>
            <person name="Lim Y.P."/>
            <person name="Ludwig-Muller J."/>
            <person name="Dixelius C."/>
        </authorList>
    </citation>
    <scope>NUCLEOTIDE SEQUENCE</scope>
    <source>
        <tissue evidence="1">Potato root galls</tissue>
    </source>
</reference>
<evidence type="ECO:0000313" key="1">
    <source>
        <dbReference type="EMBL" id="CRZ04334.1"/>
    </source>
</evidence>
<dbReference type="AlphaFoldDB" id="A0A0H5R7T0"/>
<feature type="non-terminal residue" evidence="1">
    <location>
        <position position="163"/>
    </location>
</feature>
<name>A0A0H5R7T0_9EUKA</name>
<dbReference type="EMBL" id="HACM01003892">
    <property type="protein sequence ID" value="CRZ04334.1"/>
    <property type="molecule type" value="Transcribed_RNA"/>
</dbReference>
<sequence>ESRRLIVDADNAWFVVDDDLISSRAQDVQVKTLSQRKAGKEGHTADVLADSQTRIVIASKLRVRGAKQEESVDYLFKLLTDHHGVSLRCCGVTQDRGYGSPDIVMKTVERGLGCAFIMPQHLMNYHPYCSESQLQASKAAATFNKARRHNYVIDNIHNSDEDL</sequence>
<protein>
    <recommendedName>
        <fullName evidence="2">Transposase IS4-like domain-containing protein</fullName>
    </recommendedName>
</protein>
<organism evidence="1">
    <name type="scientific">Spongospora subterranea</name>
    <dbReference type="NCBI Taxonomy" id="70186"/>
    <lineage>
        <taxon>Eukaryota</taxon>
        <taxon>Sar</taxon>
        <taxon>Rhizaria</taxon>
        <taxon>Endomyxa</taxon>
        <taxon>Phytomyxea</taxon>
        <taxon>Plasmodiophorida</taxon>
        <taxon>Plasmodiophoridae</taxon>
        <taxon>Spongospora</taxon>
    </lineage>
</organism>
<feature type="non-terminal residue" evidence="1">
    <location>
        <position position="1"/>
    </location>
</feature>